<name>A0A392RK16_9FABA</name>
<keyword evidence="2" id="KW-1185">Reference proteome</keyword>
<proteinExistence type="predicted"/>
<dbReference type="AlphaFoldDB" id="A0A392RK16"/>
<comment type="caution">
    <text evidence="1">The sequence shown here is derived from an EMBL/GenBank/DDBJ whole genome shotgun (WGS) entry which is preliminary data.</text>
</comment>
<sequence>AQVLADFVVELSAPAGETSSQAWIQSVDGASNLRGSGAGVVLEGPDGVLIEQS</sequence>
<organism evidence="1 2">
    <name type="scientific">Trifolium medium</name>
    <dbReference type="NCBI Taxonomy" id="97028"/>
    <lineage>
        <taxon>Eukaryota</taxon>
        <taxon>Viridiplantae</taxon>
        <taxon>Streptophyta</taxon>
        <taxon>Embryophyta</taxon>
        <taxon>Tracheophyta</taxon>
        <taxon>Spermatophyta</taxon>
        <taxon>Magnoliopsida</taxon>
        <taxon>eudicotyledons</taxon>
        <taxon>Gunneridae</taxon>
        <taxon>Pentapetalae</taxon>
        <taxon>rosids</taxon>
        <taxon>fabids</taxon>
        <taxon>Fabales</taxon>
        <taxon>Fabaceae</taxon>
        <taxon>Papilionoideae</taxon>
        <taxon>50 kb inversion clade</taxon>
        <taxon>NPAAA clade</taxon>
        <taxon>Hologalegina</taxon>
        <taxon>IRL clade</taxon>
        <taxon>Trifolieae</taxon>
        <taxon>Trifolium</taxon>
    </lineage>
</organism>
<evidence type="ECO:0000313" key="1">
    <source>
        <dbReference type="EMBL" id="MCI36948.1"/>
    </source>
</evidence>
<protein>
    <submittedName>
        <fullName evidence="1">Putative gag polyprotein</fullName>
    </submittedName>
</protein>
<evidence type="ECO:0000313" key="2">
    <source>
        <dbReference type="Proteomes" id="UP000265520"/>
    </source>
</evidence>
<dbReference type="EMBL" id="LXQA010238996">
    <property type="protein sequence ID" value="MCI36948.1"/>
    <property type="molecule type" value="Genomic_DNA"/>
</dbReference>
<accession>A0A392RK16</accession>
<reference evidence="1 2" key="1">
    <citation type="journal article" date="2018" name="Front. Plant Sci.">
        <title>Red Clover (Trifolium pratense) and Zigzag Clover (T. medium) - A Picture of Genomic Similarities and Differences.</title>
        <authorList>
            <person name="Dluhosova J."/>
            <person name="Istvanek J."/>
            <person name="Nedelnik J."/>
            <person name="Repkova J."/>
        </authorList>
    </citation>
    <scope>NUCLEOTIDE SEQUENCE [LARGE SCALE GENOMIC DNA]</scope>
    <source>
        <strain evidence="2">cv. 10/8</strain>
        <tissue evidence="1">Leaf</tissue>
    </source>
</reference>
<feature type="non-terminal residue" evidence="1">
    <location>
        <position position="1"/>
    </location>
</feature>
<dbReference type="Proteomes" id="UP000265520">
    <property type="component" value="Unassembled WGS sequence"/>
</dbReference>